<accession>A0ABR2W4W7</accession>
<evidence type="ECO:0000313" key="3">
    <source>
        <dbReference type="Proteomes" id="UP001479436"/>
    </source>
</evidence>
<dbReference type="EMBL" id="JASJQH010007038">
    <property type="protein sequence ID" value="KAK9719738.1"/>
    <property type="molecule type" value="Genomic_DNA"/>
</dbReference>
<gene>
    <name evidence="2" type="ORF">K7432_004617</name>
</gene>
<keyword evidence="1" id="KW-0812">Transmembrane</keyword>
<name>A0ABR2W4W7_9FUNG</name>
<evidence type="ECO:0000313" key="2">
    <source>
        <dbReference type="EMBL" id="KAK9719738.1"/>
    </source>
</evidence>
<proteinExistence type="predicted"/>
<organism evidence="2 3">
    <name type="scientific">Basidiobolus ranarum</name>
    <dbReference type="NCBI Taxonomy" id="34480"/>
    <lineage>
        <taxon>Eukaryota</taxon>
        <taxon>Fungi</taxon>
        <taxon>Fungi incertae sedis</taxon>
        <taxon>Zoopagomycota</taxon>
        <taxon>Entomophthoromycotina</taxon>
        <taxon>Basidiobolomycetes</taxon>
        <taxon>Basidiobolales</taxon>
        <taxon>Basidiobolaceae</taxon>
        <taxon>Basidiobolus</taxon>
    </lineage>
</organism>
<feature type="transmembrane region" description="Helical" evidence="1">
    <location>
        <begin position="7"/>
        <end position="29"/>
    </location>
</feature>
<keyword evidence="3" id="KW-1185">Reference proteome</keyword>
<protein>
    <recommendedName>
        <fullName evidence="4">Cytochrome P450</fullName>
    </recommendedName>
</protein>
<comment type="caution">
    <text evidence="2">The sequence shown here is derived from an EMBL/GenBank/DDBJ whole genome shotgun (WGS) entry which is preliminary data.</text>
</comment>
<dbReference type="Gene3D" id="1.10.630.10">
    <property type="entry name" value="Cytochrome P450"/>
    <property type="match status" value="1"/>
</dbReference>
<dbReference type="Proteomes" id="UP001479436">
    <property type="component" value="Unassembled WGS sequence"/>
</dbReference>
<evidence type="ECO:0000256" key="1">
    <source>
        <dbReference type="SAM" id="Phobius"/>
    </source>
</evidence>
<keyword evidence="1" id="KW-0472">Membrane</keyword>
<dbReference type="SUPFAM" id="SSF48264">
    <property type="entry name" value="Cytochrome P450"/>
    <property type="match status" value="1"/>
</dbReference>
<dbReference type="InterPro" id="IPR036396">
    <property type="entry name" value="Cyt_P450_sf"/>
</dbReference>
<sequence>MDNDLRWFGLIQALIALVITLIVVAIYNITFYPLKQILANPLRLIPNPGWYTLVVVELKLWISQRVLKMELHYDQWHQIFGPVVRIGLNIISVTDPEVVTRILKDKSMEVKGVIESTEFSLYESTNLEQSCIFDEKELVLIEPKIIATINQFYNNLEEQSMKNTGMMLEKNTLVNQLISNITAITMLGLDPKRMSKYRFECIVDLIHARRKYKYLLHKYPILAKIPFSPIQSTYDICNEELKRKIYALIEDAETDENHRQAGSLFKTLISCHLERVERLMRNNPNAEPAEIHLLRKKTTKEILALIFNTGENLFTCLNYAFDSIFNDITTLQQIEEEISQVINREYLKIDLKHRGKKRVTFEEKCKCHLLTLNHIKAMDHLERIVRRGVDYPMANGFLRCNSVITETPLQLGPYLIPRNTEIRIPLEALKYLKDVPVEAKEPLELNSSQPTPLNPTEFTNYTSQKLVFVIAQDILAILITRYRFGACRKHTGWRHLISTTFRTPYHNNYIELFKRTKA</sequence>
<keyword evidence="1" id="KW-1133">Transmembrane helix</keyword>
<reference evidence="2 3" key="1">
    <citation type="submission" date="2023-04" db="EMBL/GenBank/DDBJ databases">
        <title>Genome of Basidiobolus ranarum AG-B5.</title>
        <authorList>
            <person name="Stajich J.E."/>
            <person name="Carter-House D."/>
            <person name="Gryganskyi A."/>
        </authorList>
    </citation>
    <scope>NUCLEOTIDE SEQUENCE [LARGE SCALE GENOMIC DNA]</scope>
    <source>
        <strain evidence="2 3">AG-B5</strain>
    </source>
</reference>
<evidence type="ECO:0008006" key="4">
    <source>
        <dbReference type="Google" id="ProtNLM"/>
    </source>
</evidence>